<evidence type="ECO:0000313" key="6">
    <source>
        <dbReference type="Proteomes" id="UP001443914"/>
    </source>
</evidence>
<evidence type="ECO:0000256" key="3">
    <source>
        <dbReference type="ARBA" id="ARBA00023315"/>
    </source>
</evidence>
<keyword evidence="3" id="KW-0012">Acyltransferase</keyword>
<keyword evidence="2" id="KW-0808">Transferase</keyword>
<protein>
    <submittedName>
        <fullName evidence="5">Uncharacterized protein</fullName>
    </submittedName>
</protein>
<dbReference type="PANTHER" id="PTHR31623">
    <property type="entry name" value="F21J9.9"/>
    <property type="match status" value="1"/>
</dbReference>
<feature type="compositionally biased region" description="Basic and acidic residues" evidence="4">
    <location>
        <begin position="199"/>
        <end position="220"/>
    </location>
</feature>
<name>A0AAW1LC56_SAPOF</name>
<dbReference type="Pfam" id="PF02458">
    <property type="entry name" value="Transferase"/>
    <property type="match status" value="1"/>
</dbReference>
<dbReference type="PANTHER" id="PTHR31623:SF110">
    <property type="entry name" value="VINORINE SYNTHASE-LIKE"/>
    <property type="match status" value="1"/>
</dbReference>
<evidence type="ECO:0000313" key="5">
    <source>
        <dbReference type="EMBL" id="KAK9732777.1"/>
    </source>
</evidence>
<keyword evidence="6" id="KW-1185">Reference proteome</keyword>
<dbReference type="Gene3D" id="3.30.559.10">
    <property type="entry name" value="Chloramphenicol acetyltransferase-like domain"/>
    <property type="match status" value="2"/>
</dbReference>
<dbReference type="GO" id="GO:0016746">
    <property type="term" value="F:acyltransferase activity"/>
    <property type="evidence" value="ECO:0007669"/>
    <property type="project" value="UniProtKB-KW"/>
</dbReference>
<proteinExistence type="inferred from homology"/>
<accession>A0AAW1LC56</accession>
<comment type="similarity">
    <text evidence="1">Belongs to the plant acyltransferase family.</text>
</comment>
<sequence>MEVKIISSETIKPSSPTPSHLRKYTLSLLDQKYTPIVVPAILFYERPQGVAPLDMDRLRTCLSQTLTAFYPLAGRAESRDVIICNDEGIPFVEAHVDCELSSVVKSLSSLGSDLRSFYPPRDGLLEGGIQFAIQMNVFSCGGFAFAWYCTHNVTDGTSTANFFRYWTALYAQRSEYAVQDLMDFNSVVTAFPPVPPRVPQEEKPGDNGIETRETRGTRKGGKEKIVSKAVAELKAKSVSEEVPYPSRFEAVSAFLWKSIVSSSTTEGKTMINMPVNLRPRVDPPLPLDSVVEKKAELHEFVARIRGSISKMKDFATEYQGEKREEAKDAHWKRFIKAVIECKGKDAYVISPWYKSSGFTDIDFGFGTPIRVVPMDDVVNHNQRNTIMLMEFVDSDGDGFEAWMFLEEECIKFLESNPEFLAFASPNF</sequence>
<gene>
    <name evidence="5" type="ORF">RND81_04G021200</name>
</gene>
<comment type="caution">
    <text evidence="5">The sequence shown here is derived from an EMBL/GenBank/DDBJ whole genome shotgun (WGS) entry which is preliminary data.</text>
</comment>
<feature type="region of interest" description="Disordered" evidence="4">
    <location>
        <begin position="193"/>
        <end position="220"/>
    </location>
</feature>
<evidence type="ECO:0000256" key="2">
    <source>
        <dbReference type="ARBA" id="ARBA00022679"/>
    </source>
</evidence>
<evidence type="ECO:0000256" key="1">
    <source>
        <dbReference type="ARBA" id="ARBA00009861"/>
    </source>
</evidence>
<organism evidence="5 6">
    <name type="scientific">Saponaria officinalis</name>
    <name type="common">Common soapwort</name>
    <name type="synonym">Lychnis saponaria</name>
    <dbReference type="NCBI Taxonomy" id="3572"/>
    <lineage>
        <taxon>Eukaryota</taxon>
        <taxon>Viridiplantae</taxon>
        <taxon>Streptophyta</taxon>
        <taxon>Embryophyta</taxon>
        <taxon>Tracheophyta</taxon>
        <taxon>Spermatophyta</taxon>
        <taxon>Magnoliopsida</taxon>
        <taxon>eudicotyledons</taxon>
        <taxon>Gunneridae</taxon>
        <taxon>Pentapetalae</taxon>
        <taxon>Caryophyllales</taxon>
        <taxon>Caryophyllaceae</taxon>
        <taxon>Caryophylleae</taxon>
        <taxon>Saponaria</taxon>
    </lineage>
</organism>
<dbReference type="AlphaFoldDB" id="A0AAW1LC56"/>
<evidence type="ECO:0000256" key="4">
    <source>
        <dbReference type="SAM" id="MobiDB-lite"/>
    </source>
</evidence>
<dbReference type="Proteomes" id="UP001443914">
    <property type="component" value="Unassembled WGS sequence"/>
</dbReference>
<reference evidence="5" key="1">
    <citation type="submission" date="2024-03" db="EMBL/GenBank/DDBJ databases">
        <title>WGS assembly of Saponaria officinalis var. Norfolk2.</title>
        <authorList>
            <person name="Jenkins J."/>
            <person name="Shu S."/>
            <person name="Grimwood J."/>
            <person name="Barry K."/>
            <person name="Goodstein D."/>
            <person name="Schmutz J."/>
            <person name="Leebens-Mack J."/>
            <person name="Osbourn A."/>
        </authorList>
    </citation>
    <scope>NUCLEOTIDE SEQUENCE [LARGE SCALE GENOMIC DNA]</scope>
    <source>
        <strain evidence="5">JIC</strain>
    </source>
</reference>
<dbReference type="InterPro" id="IPR023213">
    <property type="entry name" value="CAT-like_dom_sf"/>
</dbReference>
<dbReference type="EMBL" id="JBDFQZ010000004">
    <property type="protein sequence ID" value="KAK9732777.1"/>
    <property type="molecule type" value="Genomic_DNA"/>
</dbReference>